<feature type="domain" description="DUF4382" evidence="1">
    <location>
        <begin position="27"/>
        <end position="172"/>
    </location>
</feature>
<evidence type="ECO:0000313" key="3">
    <source>
        <dbReference type="Proteomes" id="UP000295793"/>
    </source>
</evidence>
<gene>
    <name evidence="2" type="ORF">BCF53_10752</name>
</gene>
<dbReference type="Proteomes" id="UP000295793">
    <property type="component" value="Unassembled WGS sequence"/>
</dbReference>
<proteinExistence type="predicted"/>
<accession>A0A4R3I5R6</accession>
<dbReference type="InterPro" id="IPR025491">
    <property type="entry name" value="DUF4382"/>
</dbReference>
<organism evidence="2 3">
    <name type="scientific">Reinekea marinisedimentorum</name>
    <dbReference type="NCBI Taxonomy" id="230495"/>
    <lineage>
        <taxon>Bacteria</taxon>
        <taxon>Pseudomonadati</taxon>
        <taxon>Pseudomonadota</taxon>
        <taxon>Gammaproteobacteria</taxon>
        <taxon>Oceanospirillales</taxon>
        <taxon>Saccharospirillaceae</taxon>
        <taxon>Reinekea</taxon>
    </lineage>
</organism>
<reference evidence="2 3" key="1">
    <citation type="submission" date="2019-03" db="EMBL/GenBank/DDBJ databases">
        <title>Genomic Encyclopedia of Archaeal and Bacterial Type Strains, Phase II (KMG-II): from individual species to whole genera.</title>
        <authorList>
            <person name="Goeker M."/>
        </authorList>
    </citation>
    <scope>NUCLEOTIDE SEQUENCE [LARGE SCALE GENOMIC DNA]</scope>
    <source>
        <strain evidence="2 3">DSM 15388</strain>
    </source>
</reference>
<evidence type="ECO:0000313" key="2">
    <source>
        <dbReference type="EMBL" id="TCS41038.1"/>
    </source>
</evidence>
<dbReference type="PROSITE" id="PS51257">
    <property type="entry name" value="PROKAR_LIPOPROTEIN"/>
    <property type="match status" value="1"/>
</dbReference>
<dbReference type="RefSeq" id="WP_132701487.1">
    <property type="nucleotide sequence ID" value="NZ_SLZR01000007.1"/>
</dbReference>
<comment type="caution">
    <text evidence="2">The sequence shown here is derived from an EMBL/GenBank/DDBJ whole genome shotgun (WGS) entry which is preliminary data.</text>
</comment>
<dbReference type="EMBL" id="SLZR01000007">
    <property type="protein sequence ID" value="TCS41038.1"/>
    <property type="molecule type" value="Genomic_DNA"/>
</dbReference>
<keyword evidence="3" id="KW-1185">Reference proteome</keyword>
<dbReference type="AlphaFoldDB" id="A0A4R3I5R6"/>
<protein>
    <submittedName>
        <fullName evidence="2">Uncharacterized protein DUF4382</fullName>
    </submittedName>
</protein>
<sequence>MKGFIATAACIVALSACNTDDSSQTETGYLSLQMTDGAVTNAVAVYLTASAITLKGPDGQLTYTFTDEFGEPMPKQIDLLTLTGDSAEAFIEDWEVTAGEYQWLRLHSVTEGTMDTYVELDDGSVHELTIPSGDLKLVSGFTVPANGSADFTVDIDLNKALVHSASGYKLKPAMRLVDNAEAGHIAGSVDGNIYSANECTQIAVYAFAGSDTEADDIFAEETDPELIAWAVNETGDYDYQLGFLSAGAYTLHLACDPEDDPEADDELNFIEGQSANVTVINGETVLADFNL</sequence>
<dbReference type="Pfam" id="PF14321">
    <property type="entry name" value="DUF4382"/>
    <property type="match status" value="1"/>
</dbReference>
<evidence type="ECO:0000259" key="1">
    <source>
        <dbReference type="Pfam" id="PF14321"/>
    </source>
</evidence>
<name>A0A4R3I5R6_9GAMM</name>
<dbReference type="OrthoDB" id="7062064at2"/>